<feature type="compositionally biased region" description="Low complexity" evidence="1">
    <location>
        <begin position="90"/>
        <end position="103"/>
    </location>
</feature>
<evidence type="ECO:0000313" key="3">
    <source>
        <dbReference type="Proteomes" id="UP001172673"/>
    </source>
</evidence>
<reference evidence="2" key="1">
    <citation type="submission" date="2022-10" db="EMBL/GenBank/DDBJ databases">
        <title>Culturing micro-colonial fungi from biological soil crusts in the Mojave desert and describing Neophaeococcomyces mojavensis, and introducing the new genera and species Taxawa tesnikishii.</title>
        <authorList>
            <person name="Kurbessoian T."/>
            <person name="Stajich J.E."/>
        </authorList>
    </citation>
    <scope>NUCLEOTIDE SEQUENCE</scope>
    <source>
        <strain evidence="2">TK_41</strain>
    </source>
</reference>
<accession>A0AA38XIQ1</accession>
<keyword evidence="3" id="KW-1185">Reference proteome</keyword>
<dbReference type="Proteomes" id="UP001172673">
    <property type="component" value="Unassembled WGS sequence"/>
</dbReference>
<proteinExistence type="predicted"/>
<gene>
    <name evidence="2" type="ORF">H2200_002341</name>
</gene>
<name>A0AA38XIQ1_9EURO</name>
<feature type="compositionally biased region" description="Basic and acidic residues" evidence="1">
    <location>
        <begin position="9"/>
        <end position="19"/>
    </location>
</feature>
<feature type="compositionally biased region" description="Polar residues" evidence="1">
    <location>
        <begin position="21"/>
        <end position="35"/>
    </location>
</feature>
<protein>
    <submittedName>
        <fullName evidence="2">Uncharacterized protein</fullName>
    </submittedName>
</protein>
<dbReference type="EMBL" id="JAPDRK010000003">
    <property type="protein sequence ID" value="KAJ9614205.1"/>
    <property type="molecule type" value="Genomic_DNA"/>
</dbReference>
<feature type="region of interest" description="Disordered" evidence="1">
    <location>
        <begin position="444"/>
        <end position="468"/>
    </location>
</feature>
<dbReference type="AlphaFoldDB" id="A0AA38XIQ1"/>
<feature type="region of interest" description="Disordered" evidence="1">
    <location>
        <begin position="1"/>
        <end position="174"/>
    </location>
</feature>
<feature type="compositionally biased region" description="Polar residues" evidence="1">
    <location>
        <begin position="126"/>
        <end position="137"/>
    </location>
</feature>
<evidence type="ECO:0000256" key="1">
    <source>
        <dbReference type="SAM" id="MobiDB-lite"/>
    </source>
</evidence>
<evidence type="ECO:0000313" key="2">
    <source>
        <dbReference type="EMBL" id="KAJ9614205.1"/>
    </source>
</evidence>
<sequence>MAPNRINKRPSEAIAHDDDPAQSSPRNNNGSSSFHPFTAPPPKKPRLAAPWEDQKSPQKMGCPTSKERQPVAVRSGLDVTHGDSEPRGGSAASPSSSTAPLLPNRSALLPTPEPEVAMGGCDAPPQTAQLVLSNDTGLTPPPTVSSPETSSAAKDATRANCSDTPGTPTEPAGSRFWEALHTGKNMKGRLERFFIDVFEVNPAMGGNLNNTNVVSPYYRQGMMAGYIRTGENMVVKQDNVGINIAAMQVSREFRGAGSRLIYGEPTFFFRDPVNCKWWCKHIGELNLSNVRNLAIEPIGGWPNLSGGLGEICSLDQSDEELWHSFLSWFRSRHQLKWMYVGFNLWHRARDVAPWDRDLQDELKQWRKNIRAILYEYRGLKKAEIHDPYALGLGLKGQLGNFPLMMEQSRDSVLPRKPKQKVSLAQYIAHRQQKAMNKKMQAMLKLDRQDERQGDEERDQGTELGGFGA</sequence>
<organism evidence="2 3">
    <name type="scientific">Cladophialophora chaetospira</name>
    <dbReference type="NCBI Taxonomy" id="386627"/>
    <lineage>
        <taxon>Eukaryota</taxon>
        <taxon>Fungi</taxon>
        <taxon>Dikarya</taxon>
        <taxon>Ascomycota</taxon>
        <taxon>Pezizomycotina</taxon>
        <taxon>Eurotiomycetes</taxon>
        <taxon>Chaetothyriomycetidae</taxon>
        <taxon>Chaetothyriales</taxon>
        <taxon>Herpotrichiellaceae</taxon>
        <taxon>Cladophialophora</taxon>
    </lineage>
</organism>
<comment type="caution">
    <text evidence="2">The sequence shown here is derived from an EMBL/GenBank/DDBJ whole genome shotgun (WGS) entry which is preliminary data.</text>
</comment>